<dbReference type="GO" id="GO:0000978">
    <property type="term" value="F:RNA polymerase II cis-regulatory region sequence-specific DNA binding"/>
    <property type="evidence" value="ECO:0007669"/>
    <property type="project" value="TreeGrafter"/>
</dbReference>
<evidence type="ECO:0000259" key="8">
    <source>
        <dbReference type="PROSITE" id="PS51294"/>
    </source>
</evidence>
<keyword evidence="3" id="KW-0238">DNA-binding</keyword>
<dbReference type="Pfam" id="PF00249">
    <property type="entry name" value="Myb_DNA-binding"/>
    <property type="match status" value="2"/>
</dbReference>
<comment type="subcellular location">
    <subcellularLocation>
        <location evidence="1">Nucleus</location>
    </subcellularLocation>
</comment>
<dbReference type="InterPro" id="IPR017884">
    <property type="entry name" value="SANT_dom"/>
</dbReference>
<gene>
    <name evidence="9" type="ORF">O6P43_008506</name>
</gene>
<dbReference type="GO" id="GO:0042795">
    <property type="term" value="P:snRNA transcription by RNA polymerase II"/>
    <property type="evidence" value="ECO:0007669"/>
    <property type="project" value="TreeGrafter"/>
</dbReference>
<feature type="domain" description="Myb-like" evidence="6">
    <location>
        <begin position="24"/>
        <end position="72"/>
    </location>
</feature>
<dbReference type="CDD" id="cd00167">
    <property type="entry name" value="SANT"/>
    <property type="match status" value="2"/>
</dbReference>
<dbReference type="KEGG" id="qsa:O6P43_008506"/>
<feature type="domain" description="HTH myb-type" evidence="8">
    <location>
        <begin position="110"/>
        <end position="156"/>
    </location>
</feature>
<evidence type="ECO:0000256" key="4">
    <source>
        <dbReference type="ARBA" id="ARBA00023163"/>
    </source>
</evidence>
<dbReference type="PROSITE" id="PS51294">
    <property type="entry name" value="HTH_MYB"/>
    <property type="match status" value="2"/>
</dbReference>
<dbReference type="AlphaFoldDB" id="A0AAD7M5G9"/>
<dbReference type="GO" id="GO:0042796">
    <property type="term" value="P:snRNA transcription by RNA polymerase III"/>
    <property type="evidence" value="ECO:0007669"/>
    <property type="project" value="TreeGrafter"/>
</dbReference>
<dbReference type="InterPro" id="IPR051575">
    <property type="entry name" value="Myb-like_DNA-bd"/>
</dbReference>
<keyword evidence="2" id="KW-0805">Transcription regulation</keyword>
<evidence type="ECO:0000259" key="6">
    <source>
        <dbReference type="PROSITE" id="PS50090"/>
    </source>
</evidence>
<comment type="caution">
    <text evidence="9">The sequence shown here is derived from an EMBL/GenBank/DDBJ whole genome shotgun (WGS) entry which is preliminary data.</text>
</comment>
<name>A0AAD7M5G9_QUISA</name>
<sequence length="241" mass="28039">MYIVGRSGAECETRWLNYEDTLSNKNPWMSEEDKILLLIVEEKGISNWFDISISMSTNRTPFQCLARYQRSLNISMLNREWTEEEDAKLRSAVAAFGESNGWNKSLHPERKGGFTPDEDKRLKVAVLLFGRRWNKIAQFVPSRTQAQCRDRYVNCLDPSLKWGGWTEEEDLALKAAIAKHRYCWSKVSEDVPPRTDSQCRKRWMVLFPDQVPLLQAARKMKKASLISHFVDRVRTSCTLSR</sequence>
<dbReference type="InterPro" id="IPR017930">
    <property type="entry name" value="Myb_dom"/>
</dbReference>
<dbReference type="Gene3D" id="1.10.10.60">
    <property type="entry name" value="Homeodomain-like"/>
    <property type="match status" value="4"/>
</dbReference>
<evidence type="ECO:0000256" key="3">
    <source>
        <dbReference type="ARBA" id="ARBA00023125"/>
    </source>
</evidence>
<evidence type="ECO:0000256" key="2">
    <source>
        <dbReference type="ARBA" id="ARBA00023015"/>
    </source>
</evidence>
<evidence type="ECO:0000313" key="10">
    <source>
        <dbReference type="Proteomes" id="UP001163823"/>
    </source>
</evidence>
<dbReference type="GO" id="GO:0019185">
    <property type="term" value="C:snRNA-activating protein complex"/>
    <property type="evidence" value="ECO:0007669"/>
    <property type="project" value="TreeGrafter"/>
</dbReference>
<reference evidence="9" key="1">
    <citation type="journal article" date="2023" name="Science">
        <title>Elucidation of the pathway for biosynthesis of saponin adjuvants from the soapbark tree.</title>
        <authorList>
            <person name="Reed J."/>
            <person name="Orme A."/>
            <person name="El-Demerdash A."/>
            <person name="Owen C."/>
            <person name="Martin L.B.B."/>
            <person name="Misra R.C."/>
            <person name="Kikuchi S."/>
            <person name="Rejzek M."/>
            <person name="Martin A.C."/>
            <person name="Harkess A."/>
            <person name="Leebens-Mack J."/>
            <person name="Louveau T."/>
            <person name="Stephenson M.J."/>
            <person name="Osbourn A."/>
        </authorList>
    </citation>
    <scope>NUCLEOTIDE SEQUENCE</scope>
    <source>
        <strain evidence="9">S10</strain>
    </source>
</reference>
<feature type="domain" description="Myb-like" evidence="6">
    <location>
        <begin position="73"/>
        <end position="156"/>
    </location>
</feature>
<keyword evidence="4" id="KW-0804">Transcription</keyword>
<dbReference type="InterPro" id="IPR001005">
    <property type="entry name" value="SANT/Myb"/>
</dbReference>
<dbReference type="Pfam" id="PF13921">
    <property type="entry name" value="Myb_DNA-bind_6"/>
    <property type="match status" value="1"/>
</dbReference>
<dbReference type="PROSITE" id="PS51293">
    <property type="entry name" value="SANT"/>
    <property type="match status" value="1"/>
</dbReference>
<dbReference type="InterPro" id="IPR009057">
    <property type="entry name" value="Homeodomain-like_sf"/>
</dbReference>
<feature type="domain" description="HTH myb-type" evidence="8">
    <location>
        <begin position="157"/>
        <end position="211"/>
    </location>
</feature>
<feature type="domain" description="SANT" evidence="7">
    <location>
        <begin position="109"/>
        <end position="154"/>
    </location>
</feature>
<dbReference type="PANTHER" id="PTHR46621:SF1">
    <property type="entry name" value="SNRNA-ACTIVATING PROTEIN COMPLEX SUBUNIT 4"/>
    <property type="match status" value="1"/>
</dbReference>
<keyword evidence="5" id="KW-0539">Nucleus</keyword>
<dbReference type="SUPFAM" id="SSF46689">
    <property type="entry name" value="Homeodomain-like"/>
    <property type="match status" value="3"/>
</dbReference>
<protein>
    <submittedName>
        <fullName evidence="9">MYB family protein</fullName>
    </submittedName>
</protein>
<proteinExistence type="predicted"/>
<accession>A0AAD7M5G9</accession>
<dbReference type="Proteomes" id="UP001163823">
    <property type="component" value="Chromosome 4"/>
</dbReference>
<organism evidence="9 10">
    <name type="scientific">Quillaja saponaria</name>
    <name type="common">Soap bark tree</name>
    <dbReference type="NCBI Taxonomy" id="32244"/>
    <lineage>
        <taxon>Eukaryota</taxon>
        <taxon>Viridiplantae</taxon>
        <taxon>Streptophyta</taxon>
        <taxon>Embryophyta</taxon>
        <taxon>Tracheophyta</taxon>
        <taxon>Spermatophyta</taxon>
        <taxon>Magnoliopsida</taxon>
        <taxon>eudicotyledons</taxon>
        <taxon>Gunneridae</taxon>
        <taxon>Pentapetalae</taxon>
        <taxon>rosids</taxon>
        <taxon>fabids</taxon>
        <taxon>Fabales</taxon>
        <taxon>Quillajaceae</taxon>
        <taxon>Quillaja</taxon>
    </lineage>
</organism>
<dbReference type="EMBL" id="JARAOO010000004">
    <property type="protein sequence ID" value="KAJ7970298.1"/>
    <property type="molecule type" value="Genomic_DNA"/>
</dbReference>
<evidence type="ECO:0000256" key="5">
    <source>
        <dbReference type="ARBA" id="ARBA00023242"/>
    </source>
</evidence>
<dbReference type="SMART" id="SM00717">
    <property type="entry name" value="SANT"/>
    <property type="match status" value="3"/>
</dbReference>
<evidence type="ECO:0000256" key="1">
    <source>
        <dbReference type="ARBA" id="ARBA00004123"/>
    </source>
</evidence>
<dbReference type="GO" id="GO:0005634">
    <property type="term" value="C:nucleus"/>
    <property type="evidence" value="ECO:0007669"/>
    <property type="project" value="UniProtKB-SubCell"/>
</dbReference>
<keyword evidence="10" id="KW-1185">Reference proteome</keyword>
<evidence type="ECO:0000313" key="9">
    <source>
        <dbReference type="EMBL" id="KAJ7970298.1"/>
    </source>
</evidence>
<feature type="domain" description="Myb-like" evidence="6">
    <location>
        <begin position="157"/>
        <end position="207"/>
    </location>
</feature>
<dbReference type="PANTHER" id="PTHR46621">
    <property type="entry name" value="SNRNA-ACTIVATING PROTEIN COMPLEX SUBUNIT 4"/>
    <property type="match status" value="1"/>
</dbReference>
<dbReference type="PROSITE" id="PS50090">
    <property type="entry name" value="MYB_LIKE"/>
    <property type="match status" value="3"/>
</dbReference>
<evidence type="ECO:0000259" key="7">
    <source>
        <dbReference type="PROSITE" id="PS51293"/>
    </source>
</evidence>
<dbReference type="GO" id="GO:0001006">
    <property type="term" value="F:RNA polymerase III type 3 promoter sequence-specific DNA binding"/>
    <property type="evidence" value="ECO:0007669"/>
    <property type="project" value="TreeGrafter"/>
</dbReference>